<gene>
    <name evidence="3" type="ordered locus">FSU_1029</name>
</gene>
<accession>A7UG46</accession>
<dbReference type="Proteomes" id="UP000000517">
    <property type="component" value="Chromosome"/>
</dbReference>
<evidence type="ECO:0000256" key="1">
    <source>
        <dbReference type="SAM" id="SignalP"/>
    </source>
</evidence>
<evidence type="ECO:0000313" key="4">
    <source>
        <dbReference type="Proteomes" id="UP000000517"/>
    </source>
</evidence>
<dbReference type="KEGG" id="fsc:FSU_1029"/>
<evidence type="ECO:0000313" key="3">
    <source>
        <dbReference type="EMBL" id="ADL25306.1"/>
    </source>
</evidence>
<dbReference type="OrthoDB" id="9777561at2"/>
<protein>
    <submittedName>
        <fullName evidence="2">Membrane protein</fullName>
    </submittedName>
</protein>
<reference evidence="2" key="1">
    <citation type="journal article" date="2007" name="J. Bacteriol.">
        <title>Outer membrane proteins of Fibrobacter succinogenes with potential roles in adhesion to cellulose and in cellulose digestion.</title>
        <authorList>
            <person name="Jun H.S."/>
            <person name="Qi M."/>
            <person name="Gong J."/>
            <person name="Egbosimba E.E."/>
            <person name="Forsberg C.W."/>
        </authorList>
    </citation>
    <scope>NUCLEOTIDE SEQUENCE</scope>
    <source>
        <strain evidence="2">S85</strain>
    </source>
</reference>
<dbReference type="EMBL" id="CP002158">
    <property type="protein sequence ID" value="ADL25306.1"/>
    <property type="molecule type" value="Genomic_DNA"/>
</dbReference>
<sequence>MNTIKLTAMAFGLAVANVFAQSATEATTTEQKGPEFNISGKAEFDAYANAQTGDNQKINHSYASTIDVDFNVKFNKNWSAFAEIEADGDDEAPLVTYKKAYVQYNRGDNFTLRVGDLTFSEGAFSFYNYDDAGIYAAGMREHDIRGLDLQLYGLQFGVGFGRGNNDVSCLNSESFPCDYGESKSYDVHLAYQFDIAGQTFRPFVHYKSWQIKDANELHAGLHTDLLLGPFDIHAVYGLHADRLKKSYPNATHALLAEPTLNLGRVFIKTGIFFAFFDDDMDKATIHETSATYYEIPEYKFAYGEVDFKALDVFTVGLIGEWHTNTLDNSKELGSVNFGTRLYFNPVKNLDMTGFVKAIIPVGDDWKKDGHEKWVSTNDYNNDVTFNIGLETVFKF</sequence>
<evidence type="ECO:0000313" key="2">
    <source>
        <dbReference type="EMBL" id="ABU45477.1"/>
    </source>
</evidence>
<dbReference type="EMBL" id="EU055583">
    <property type="protein sequence ID" value="ABU45477.1"/>
    <property type="molecule type" value="Genomic_DNA"/>
</dbReference>
<organism evidence="2">
    <name type="scientific">Fibrobacter succinogenes (strain ATCC 19169 / S85)</name>
    <dbReference type="NCBI Taxonomy" id="59374"/>
    <lineage>
        <taxon>Bacteria</taxon>
        <taxon>Pseudomonadati</taxon>
        <taxon>Fibrobacterota</taxon>
        <taxon>Fibrobacteria</taxon>
        <taxon>Fibrobacterales</taxon>
        <taxon>Fibrobacteraceae</taxon>
        <taxon>Fibrobacter</taxon>
    </lineage>
</organism>
<reference evidence="3" key="3">
    <citation type="submission" date="2010-08" db="EMBL/GenBank/DDBJ databases">
        <authorList>
            <person name="Durkin A.S."/>
            <person name="Nelson K.E."/>
            <person name="Morrison M."/>
            <person name="Forsberg C.W."/>
            <person name="Wilson D.B."/>
            <person name="Russell J.B."/>
            <person name="Cann I.K.O."/>
            <person name="Mackie R.I."/>
            <person name="White B.A."/>
        </authorList>
    </citation>
    <scope>NUCLEOTIDE SEQUENCE</scope>
    <source>
        <strain evidence="3">S85</strain>
    </source>
</reference>
<keyword evidence="1" id="KW-0732">Signal</keyword>
<dbReference type="HOGENOM" id="CLU_701598_0_0_0"/>
<feature type="signal peptide" evidence="1">
    <location>
        <begin position="1"/>
        <end position="20"/>
    </location>
</feature>
<dbReference type="AlphaFoldDB" id="A7UG46"/>
<dbReference type="PATRIC" id="fig|59374.8.peg.996"/>
<proteinExistence type="predicted"/>
<name>A7UG46_FIBSS</name>
<reference evidence="4" key="2">
    <citation type="submission" date="2010-08" db="EMBL/GenBank/DDBJ databases">
        <title>Complete sequence of Fibrobacter succinogenes subsp. succinogenes S85.</title>
        <authorList>
            <person name="Durkin A.S."/>
            <person name="Nelson K.E."/>
            <person name="Morrison M."/>
            <person name="Forsberg C.W."/>
            <person name="Wilson D.B."/>
            <person name="Russell J.B."/>
            <person name="Cann I.K.O."/>
            <person name="Mackie R.I."/>
            <person name="White B.A."/>
        </authorList>
    </citation>
    <scope>NUCLEOTIDE SEQUENCE [LARGE SCALE GENOMIC DNA]</scope>
    <source>
        <strain evidence="4">ATCC 19169 / S85</strain>
    </source>
</reference>
<dbReference type="SUPFAM" id="SSF56935">
    <property type="entry name" value="Porins"/>
    <property type="match status" value="1"/>
</dbReference>
<dbReference type="RefSeq" id="WP_014545379.1">
    <property type="nucleotide sequence ID" value="NC_017448.1"/>
</dbReference>
<feature type="chain" id="PRO_5007636495" evidence="1">
    <location>
        <begin position="21"/>
        <end position="395"/>
    </location>
</feature>